<evidence type="ECO:0000313" key="5">
    <source>
        <dbReference type="EMBL" id="GAA4035795.1"/>
    </source>
</evidence>
<gene>
    <name evidence="5" type="ORF">GCM10022386_21480</name>
</gene>
<accession>A0ABP7U4M8</accession>
<dbReference type="Pfam" id="PF02630">
    <property type="entry name" value="SCO1-SenC"/>
    <property type="match status" value="1"/>
</dbReference>
<dbReference type="PROSITE" id="PS51352">
    <property type="entry name" value="THIOREDOXIN_2"/>
    <property type="match status" value="1"/>
</dbReference>
<dbReference type="PANTHER" id="PTHR12151:SF25">
    <property type="entry name" value="LINALOOL DEHYDRATASE_ISOMERASE DOMAIN-CONTAINING PROTEIN"/>
    <property type="match status" value="1"/>
</dbReference>
<keyword evidence="3" id="KW-0472">Membrane</keyword>
<dbReference type="PANTHER" id="PTHR12151">
    <property type="entry name" value="ELECTRON TRANSPORT PROTIN SCO1/SENC FAMILY MEMBER"/>
    <property type="match status" value="1"/>
</dbReference>
<reference evidence="6" key="1">
    <citation type="journal article" date="2019" name="Int. J. Syst. Evol. Microbiol.">
        <title>The Global Catalogue of Microorganisms (GCM) 10K type strain sequencing project: providing services to taxonomists for standard genome sequencing and annotation.</title>
        <authorList>
            <consortium name="The Broad Institute Genomics Platform"/>
            <consortium name="The Broad Institute Genome Sequencing Center for Infectious Disease"/>
            <person name="Wu L."/>
            <person name="Ma J."/>
        </authorList>
    </citation>
    <scope>NUCLEOTIDE SEQUENCE [LARGE SCALE GENOMIC DNA]</scope>
    <source>
        <strain evidence="6">JCM 17064</strain>
    </source>
</reference>
<dbReference type="CDD" id="cd02968">
    <property type="entry name" value="SCO"/>
    <property type="match status" value="1"/>
</dbReference>
<comment type="caution">
    <text evidence="5">The sequence shown here is derived from an EMBL/GenBank/DDBJ whole genome shotgun (WGS) entry which is preliminary data.</text>
</comment>
<feature type="domain" description="Thioredoxin" evidence="4">
    <location>
        <begin position="59"/>
        <end position="226"/>
    </location>
</feature>
<dbReference type="InterPro" id="IPR003782">
    <property type="entry name" value="SCO1/SenC"/>
</dbReference>
<evidence type="ECO:0000256" key="1">
    <source>
        <dbReference type="ARBA" id="ARBA00010996"/>
    </source>
</evidence>
<organism evidence="5 6">
    <name type="scientific">Flavobacterium cheonhonense</name>
    <dbReference type="NCBI Taxonomy" id="706185"/>
    <lineage>
        <taxon>Bacteria</taxon>
        <taxon>Pseudomonadati</taxon>
        <taxon>Bacteroidota</taxon>
        <taxon>Flavobacteriia</taxon>
        <taxon>Flavobacteriales</taxon>
        <taxon>Flavobacteriaceae</taxon>
        <taxon>Flavobacterium</taxon>
    </lineage>
</organism>
<proteinExistence type="inferred from homology"/>
<evidence type="ECO:0000256" key="2">
    <source>
        <dbReference type="ARBA" id="ARBA00023008"/>
    </source>
</evidence>
<dbReference type="Proteomes" id="UP001500968">
    <property type="component" value="Unassembled WGS sequence"/>
</dbReference>
<dbReference type="EMBL" id="BAABCR010000015">
    <property type="protein sequence ID" value="GAA4035795.1"/>
    <property type="molecule type" value="Genomic_DNA"/>
</dbReference>
<keyword evidence="2" id="KW-0186">Copper</keyword>
<dbReference type="InterPro" id="IPR013766">
    <property type="entry name" value="Thioredoxin_domain"/>
</dbReference>
<comment type="similarity">
    <text evidence="1">Belongs to the SCO1/2 family.</text>
</comment>
<feature type="transmembrane region" description="Helical" evidence="3">
    <location>
        <begin position="12"/>
        <end position="32"/>
    </location>
</feature>
<sequence length="234" mass="26128">MPTEKFNMKNKSYIGLSFIVLIFGIIFIPKIVNRIQSNTVVQGDRIDAVSNHKNAETDLLILGKAPDFALTDQNGTKVTNETYQGKVYVVEFFFSTCPSICPIMNRNMAEIQNKFFGNPNFGIASITINPEYDTVEVLKEHAAQIGVKSSNWHLMTGDKEYIYNISNKGFNIYTGENGKAAGGFEHSGLFALIDKEGNIRCRKDAHGNPIMYYDGLEKAGVKAIIEDIKKLLNE</sequence>
<keyword evidence="3" id="KW-1133">Transmembrane helix</keyword>
<protein>
    <submittedName>
        <fullName evidence="5">SCO family protein</fullName>
    </submittedName>
</protein>
<keyword evidence="6" id="KW-1185">Reference proteome</keyword>
<evidence type="ECO:0000259" key="4">
    <source>
        <dbReference type="PROSITE" id="PS51352"/>
    </source>
</evidence>
<name>A0ABP7U4M8_9FLAO</name>
<evidence type="ECO:0000256" key="3">
    <source>
        <dbReference type="SAM" id="Phobius"/>
    </source>
</evidence>
<dbReference type="Gene3D" id="3.40.30.10">
    <property type="entry name" value="Glutaredoxin"/>
    <property type="match status" value="1"/>
</dbReference>
<keyword evidence="3" id="KW-0812">Transmembrane</keyword>
<dbReference type="SUPFAM" id="SSF52833">
    <property type="entry name" value="Thioredoxin-like"/>
    <property type="match status" value="1"/>
</dbReference>
<evidence type="ECO:0000313" key="6">
    <source>
        <dbReference type="Proteomes" id="UP001500968"/>
    </source>
</evidence>
<dbReference type="InterPro" id="IPR036249">
    <property type="entry name" value="Thioredoxin-like_sf"/>
</dbReference>